<keyword evidence="4 7" id="KW-0812">Transmembrane</keyword>
<evidence type="ECO:0000313" key="10">
    <source>
        <dbReference type="EMBL" id="MCP3427610.1"/>
    </source>
</evidence>
<dbReference type="GO" id="GO:0098797">
    <property type="term" value="C:plasma membrane protein complex"/>
    <property type="evidence" value="ECO:0007669"/>
    <property type="project" value="TreeGrafter"/>
</dbReference>
<dbReference type="Pfam" id="PF12704">
    <property type="entry name" value="MacB_PCD"/>
    <property type="match status" value="1"/>
</dbReference>
<proteinExistence type="inferred from homology"/>
<evidence type="ECO:0000256" key="5">
    <source>
        <dbReference type="ARBA" id="ARBA00022989"/>
    </source>
</evidence>
<organism evidence="10 11">
    <name type="scientific">Opacimonas viscosa</name>
    <dbReference type="NCBI Taxonomy" id="2961944"/>
    <lineage>
        <taxon>Bacteria</taxon>
        <taxon>Pseudomonadati</taxon>
        <taxon>Pseudomonadota</taxon>
        <taxon>Gammaproteobacteria</taxon>
        <taxon>Alteromonadales</taxon>
        <taxon>Alteromonadaceae</taxon>
        <taxon>Opacimonas</taxon>
    </lineage>
</organism>
<gene>
    <name evidence="10" type="ORF">NLF92_01450</name>
</gene>
<feature type="transmembrane region" description="Helical" evidence="7">
    <location>
        <begin position="360"/>
        <end position="382"/>
    </location>
</feature>
<protein>
    <submittedName>
        <fullName evidence="10">ABC transporter permease</fullName>
    </submittedName>
</protein>
<evidence type="ECO:0000256" key="3">
    <source>
        <dbReference type="ARBA" id="ARBA00022475"/>
    </source>
</evidence>
<feature type="domain" description="MacB-like periplasmic core" evidence="9">
    <location>
        <begin position="27"/>
        <end position="205"/>
    </location>
</feature>
<evidence type="ECO:0000256" key="1">
    <source>
        <dbReference type="ARBA" id="ARBA00004651"/>
    </source>
</evidence>
<evidence type="ECO:0000259" key="9">
    <source>
        <dbReference type="Pfam" id="PF12704"/>
    </source>
</evidence>
<feature type="transmembrane region" description="Helical" evidence="7">
    <location>
        <begin position="20"/>
        <end position="47"/>
    </location>
</feature>
<keyword evidence="11" id="KW-1185">Reference proteome</keyword>
<evidence type="ECO:0000259" key="8">
    <source>
        <dbReference type="Pfam" id="PF02687"/>
    </source>
</evidence>
<feature type="transmembrane region" description="Helical" evidence="7">
    <location>
        <begin position="320"/>
        <end position="340"/>
    </location>
</feature>
<keyword evidence="3" id="KW-1003">Cell membrane</keyword>
<dbReference type="InterPro" id="IPR025857">
    <property type="entry name" value="MacB_PCD"/>
</dbReference>
<feature type="domain" description="ABC3 transporter permease C-terminal" evidence="8">
    <location>
        <begin position="262"/>
        <end position="389"/>
    </location>
</feature>
<dbReference type="Proteomes" id="UP001165413">
    <property type="component" value="Unassembled WGS sequence"/>
</dbReference>
<evidence type="ECO:0000256" key="2">
    <source>
        <dbReference type="ARBA" id="ARBA00005236"/>
    </source>
</evidence>
<reference evidence="10" key="1">
    <citation type="submission" date="2022-07" db="EMBL/GenBank/DDBJ databases">
        <title>Characterization of the Novel Bacterium Alteromonas immobilis LMIT006 and Alteromonas gregis LMIT007.</title>
        <authorList>
            <person name="Lin X."/>
        </authorList>
    </citation>
    <scope>NUCLEOTIDE SEQUENCE</scope>
    <source>
        <strain evidence="10">LMIT007</strain>
    </source>
</reference>
<dbReference type="InterPro" id="IPR003838">
    <property type="entry name" value="ABC3_permease_C"/>
</dbReference>
<dbReference type="Pfam" id="PF02687">
    <property type="entry name" value="FtsX"/>
    <property type="match status" value="1"/>
</dbReference>
<comment type="subcellular location">
    <subcellularLocation>
        <location evidence="1">Cell membrane</location>
        <topology evidence="1">Multi-pass membrane protein</topology>
    </subcellularLocation>
</comment>
<evidence type="ECO:0000256" key="4">
    <source>
        <dbReference type="ARBA" id="ARBA00022692"/>
    </source>
</evidence>
<dbReference type="GO" id="GO:0044874">
    <property type="term" value="P:lipoprotein localization to outer membrane"/>
    <property type="evidence" value="ECO:0007669"/>
    <property type="project" value="TreeGrafter"/>
</dbReference>
<accession>A0AA41WWE7</accession>
<dbReference type="EMBL" id="JANATA010000001">
    <property type="protein sequence ID" value="MCP3427610.1"/>
    <property type="molecule type" value="Genomic_DNA"/>
</dbReference>
<dbReference type="PANTHER" id="PTHR30489:SF8">
    <property type="entry name" value="LIPOPROTEIN-RELEASING SYSTEM TRANSMEMBRANE PROTEIN LOLC"/>
    <property type="match status" value="1"/>
</dbReference>
<sequence length="396" mass="43246">MIPISARIGFRYSHTKNSNSFVAFINFFSVLGLSLGILALIVVLSVMNGLEQQLKERVLGVVPHIVLSSATPQVTLDKLAQHKEIRARSSFVTTQALIQTPGELNGVMLQGIPNASGPSLFPLLRQLDTLQPRQYNIVLGLALARKLNVEVGDSIRVLIPSVSRFTPLGQVPVQRRVTVSGVFSLQSSADTEMAFMALADVQRLSQQREPQTRLFLYDAFAFEHVLADSLSDSEMDYVTATWRSVQGPLFDAVKMEKNMMGMMLLLVIAVAAFNVISALVMVVTEKQSDIAILQTQGFTRSQIVQVFMFNGVFNSLKGTILGTVLGITAVYLLNPLLIFFQVPIALAVTGDPIPVLIAPWQIFGIVVIAILLCLLATIPSALKALKVTPATHLKYD</sequence>
<name>A0AA41WWE7_9ALTE</name>
<keyword evidence="6 7" id="KW-0472">Membrane</keyword>
<dbReference type="PANTHER" id="PTHR30489">
    <property type="entry name" value="LIPOPROTEIN-RELEASING SYSTEM TRANSMEMBRANE PROTEIN LOLE"/>
    <property type="match status" value="1"/>
</dbReference>
<comment type="similarity">
    <text evidence="2">Belongs to the ABC-4 integral membrane protein family. LolC/E subfamily.</text>
</comment>
<keyword evidence="5 7" id="KW-1133">Transmembrane helix</keyword>
<comment type="caution">
    <text evidence="10">The sequence shown here is derived from an EMBL/GenBank/DDBJ whole genome shotgun (WGS) entry which is preliminary data.</text>
</comment>
<dbReference type="RefSeq" id="WP_254098117.1">
    <property type="nucleotide sequence ID" value="NZ_JANATA010000001.1"/>
</dbReference>
<dbReference type="InterPro" id="IPR051447">
    <property type="entry name" value="Lipoprotein-release_system"/>
</dbReference>
<dbReference type="AlphaFoldDB" id="A0AA41WWE7"/>
<evidence type="ECO:0000313" key="11">
    <source>
        <dbReference type="Proteomes" id="UP001165413"/>
    </source>
</evidence>
<evidence type="ECO:0000256" key="7">
    <source>
        <dbReference type="SAM" id="Phobius"/>
    </source>
</evidence>
<feature type="transmembrane region" description="Helical" evidence="7">
    <location>
        <begin position="264"/>
        <end position="284"/>
    </location>
</feature>
<evidence type="ECO:0000256" key="6">
    <source>
        <dbReference type="ARBA" id="ARBA00023136"/>
    </source>
</evidence>